<name>A0ABD2ZJF7_9GENT</name>
<evidence type="ECO:0000256" key="5">
    <source>
        <dbReference type="ARBA" id="ARBA00022723"/>
    </source>
</evidence>
<evidence type="ECO:0000256" key="6">
    <source>
        <dbReference type="ARBA" id="ARBA00022989"/>
    </source>
</evidence>
<comment type="caution">
    <text evidence="12">The sequence shown here is derived from an EMBL/GenBank/DDBJ whole genome shotgun (WGS) entry which is preliminary data.</text>
</comment>
<dbReference type="FunFam" id="1.10.630.10:FF:000022">
    <property type="entry name" value="Taxadiene 5-alpha hydroxylase"/>
    <property type="match status" value="1"/>
</dbReference>
<feature type="binding site" description="axial binding residue" evidence="10">
    <location>
        <position position="388"/>
    </location>
    <ligand>
        <name>heme</name>
        <dbReference type="ChEBI" id="CHEBI:30413"/>
    </ligand>
    <ligandPart>
        <name>Fe</name>
        <dbReference type="ChEBI" id="CHEBI:18248"/>
    </ligandPart>
</feature>
<dbReference type="InterPro" id="IPR036396">
    <property type="entry name" value="Cyt_P450_sf"/>
</dbReference>
<organism evidence="12 13">
    <name type="scientific">Cinchona calisaya</name>
    <dbReference type="NCBI Taxonomy" id="153742"/>
    <lineage>
        <taxon>Eukaryota</taxon>
        <taxon>Viridiplantae</taxon>
        <taxon>Streptophyta</taxon>
        <taxon>Embryophyta</taxon>
        <taxon>Tracheophyta</taxon>
        <taxon>Spermatophyta</taxon>
        <taxon>Magnoliopsida</taxon>
        <taxon>eudicotyledons</taxon>
        <taxon>Gunneridae</taxon>
        <taxon>Pentapetalae</taxon>
        <taxon>asterids</taxon>
        <taxon>lamiids</taxon>
        <taxon>Gentianales</taxon>
        <taxon>Rubiaceae</taxon>
        <taxon>Cinchonoideae</taxon>
        <taxon>Cinchoneae</taxon>
        <taxon>Cinchona</taxon>
    </lineage>
</organism>
<keyword evidence="6" id="KW-1133">Transmembrane helix</keyword>
<dbReference type="PRINTS" id="PR00463">
    <property type="entry name" value="EP450I"/>
</dbReference>
<dbReference type="PANTHER" id="PTHR24286">
    <property type="entry name" value="CYTOCHROME P450 26"/>
    <property type="match status" value="1"/>
</dbReference>
<dbReference type="PANTHER" id="PTHR24286:SF217">
    <property type="entry name" value="OS07G0520300 PROTEIN"/>
    <property type="match status" value="1"/>
</dbReference>
<comment type="cofactor">
    <cofactor evidence="1 10">
        <name>heme</name>
        <dbReference type="ChEBI" id="CHEBI:30413"/>
    </cofactor>
</comment>
<keyword evidence="5 10" id="KW-0479">Metal-binding</keyword>
<dbReference type="SUPFAM" id="SSF48264">
    <property type="entry name" value="Cytochrome P450"/>
    <property type="match status" value="1"/>
</dbReference>
<keyword evidence="4" id="KW-0812">Transmembrane</keyword>
<proteinExistence type="inferred from homology"/>
<dbReference type="InterPro" id="IPR017972">
    <property type="entry name" value="Cyt_P450_CS"/>
</dbReference>
<evidence type="ECO:0000256" key="7">
    <source>
        <dbReference type="ARBA" id="ARBA00023002"/>
    </source>
</evidence>
<dbReference type="AlphaFoldDB" id="A0ABD2ZJF7"/>
<keyword evidence="10 11" id="KW-0349">Heme</keyword>
<reference evidence="12 13" key="1">
    <citation type="submission" date="2024-11" db="EMBL/GenBank/DDBJ databases">
        <title>A near-complete genome assembly of Cinchona calisaya.</title>
        <authorList>
            <person name="Lian D.C."/>
            <person name="Zhao X.W."/>
            <person name="Wei L."/>
        </authorList>
    </citation>
    <scope>NUCLEOTIDE SEQUENCE [LARGE SCALE GENOMIC DNA]</scope>
    <source>
        <tissue evidence="12">Nenye</tissue>
    </source>
</reference>
<dbReference type="PROSITE" id="PS00086">
    <property type="entry name" value="CYTOCHROME_P450"/>
    <property type="match status" value="1"/>
</dbReference>
<evidence type="ECO:0000313" key="12">
    <source>
        <dbReference type="EMBL" id="KAL3519478.1"/>
    </source>
</evidence>
<accession>A0ABD2ZJF7</accession>
<evidence type="ECO:0000313" key="13">
    <source>
        <dbReference type="Proteomes" id="UP001630127"/>
    </source>
</evidence>
<dbReference type="GO" id="GO:0016020">
    <property type="term" value="C:membrane"/>
    <property type="evidence" value="ECO:0007669"/>
    <property type="project" value="UniProtKB-SubCell"/>
</dbReference>
<dbReference type="GO" id="GO:0016712">
    <property type="term" value="F:oxidoreductase activity, acting on paired donors, with incorporation or reduction of molecular oxygen, reduced flavin or flavoprotein as one donor, and incorporation of one atom of oxygen"/>
    <property type="evidence" value="ECO:0007669"/>
    <property type="project" value="UniProtKB-ARBA"/>
</dbReference>
<evidence type="ECO:0000256" key="3">
    <source>
        <dbReference type="ARBA" id="ARBA00010617"/>
    </source>
</evidence>
<evidence type="ECO:0000256" key="9">
    <source>
        <dbReference type="ARBA" id="ARBA00023136"/>
    </source>
</evidence>
<evidence type="ECO:0000256" key="10">
    <source>
        <dbReference type="PIRSR" id="PIRSR602401-1"/>
    </source>
</evidence>
<keyword evidence="13" id="KW-1185">Reference proteome</keyword>
<evidence type="ECO:0000256" key="11">
    <source>
        <dbReference type="RuleBase" id="RU000461"/>
    </source>
</evidence>
<dbReference type="InterPro" id="IPR001128">
    <property type="entry name" value="Cyt_P450"/>
</dbReference>
<keyword evidence="11" id="KW-0503">Monooxygenase</keyword>
<dbReference type="CDD" id="cd11043">
    <property type="entry name" value="CYP90-like"/>
    <property type="match status" value="1"/>
</dbReference>
<evidence type="ECO:0000256" key="8">
    <source>
        <dbReference type="ARBA" id="ARBA00023004"/>
    </source>
</evidence>
<keyword evidence="8 10" id="KW-0408">Iron</keyword>
<comment type="similarity">
    <text evidence="3 11">Belongs to the cytochrome P450 family.</text>
</comment>
<dbReference type="PRINTS" id="PR00385">
    <property type="entry name" value="P450"/>
</dbReference>
<evidence type="ECO:0000256" key="4">
    <source>
        <dbReference type="ARBA" id="ARBA00022692"/>
    </source>
</evidence>
<gene>
    <name evidence="12" type="ORF">ACH5RR_017627</name>
</gene>
<keyword evidence="9" id="KW-0472">Membrane</keyword>
<protein>
    <recommendedName>
        <fullName evidence="14">Cytochrome P450</fullName>
    </recommendedName>
</protein>
<dbReference type="EMBL" id="JBJUIK010000008">
    <property type="protein sequence ID" value="KAL3519478.1"/>
    <property type="molecule type" value="Genomic_DNA"/>
</dbReference>
<evidence type="ECO:0008006" key="14">
    <source>
        <dbReference type="Google" id="ProtNLM"/>
    </source>
</evidence>
<evidence type="ECO:0000256" key="2">
    <source>
        <dbReference type="ARBA" id="ARBA00004167"/>
    </source>
</evidence>
<evidence type="ECO:0000256" key="1">
    <source>
        <dbReference type="ARBA" id="ARBA00001971"/>
    </source>
</evidence>
<dbReference type="Pfam" id="PF00067">
    <property type="entry name" value="p450"/>
    <property type="match status" value="1"/>
</dbReference>
<comment type="subcellular location">
    <subcellularLocation>
        <location evidence="2">Membrane</location>
        <topology evidence="2">Single-pass membrane protein</topology>
    </subcellularLocation>
</comment>
<dbReference type="Proteomes" id="UP001630127">
    <property type="component" value="Unassembled WGS sequence"/>
</dbReference>
<dbReference type="InterPro" id="IPR002401">
    <property type="entry name" value="Cyt_P450_E_grp-I"/>
</dbReference>
<dbReference type="GO" id="GO:0046872">
    <property type="term" value="F:metal ion binding"/>
    <property type="evidence" value="ECO:0007669"/>
    <property type="project" value="UniProtKB-KW"/>
</dbReference>
<keyword evidence="7 11" id="KW-0560">Oxidoreductase</keyword>
<dbReference type="Gene3D" id="1.10.630.10">
    <property type="entry name" value="Cytochrome P450"/>
    <property type="match status" value="1"/>
</dbReference>
<sequence>MGLPIIGHSLGLLKAMRTNKGEKWLQEKVRKYGPISKLSLFGKPTVFLHGPAANKFVYTCDGNALANHQPASIRRIIGEKNLFELSRDDHKRIREALMTFLKPDALKQYVGRMDGEIRTHLNKHWEGEQEIAVMPLMKTLTFDIICSIIFGIERGRRRDLLAQLFQKVMEGMLSVPINLPFTRFRGSLQSSAKAKAIIMELTHEKREALEKQGSSSNQDLISCLLGIRDENNLPVISDEEIVDNAFTVMIAGYDTSSILLTFLVRLLAKDPSVYAKVAHEQEEIAKTKGPDKLLTWDDLANMKYTWRVATETLRMYPPVFCSFRQTIKDIEYGGYLIPKGWQVFWAACMTQMDDNIYPDPSKFDPSRFEQGTKTPFSFVAFGGGARICPGNEFARIETLTMIHYLVTGFTWKLSTKDDSFCRDPMPAFNQGLPIIIQQKSSATPYDA</sequence>